<protein>
    <recommendedName>
        <fullName evidence="4">WD40-repeat-containing domain</fullName>
    </recommendedName>
</protein>
<keyword evidence="1" id="KW-0812">Transmembrane</keyword>
<keyword evidence="3" id="KW-1185">Reference proteome</keyword>
<feature type="transmembrane region" description="Helical" evidence="1">
    <location>
        <begin position="83"/>
        <end position="102"/>
    </location>
</feature>
<sequence length="120" mass="14438">MKQFKYVKMKNNEIEQDQQCQAFCFNKDNSILIFAFDIHIKVYEFKFGQLKQIQLLSGHYRGVQTLDFMKINRYQSGLKIEAVNIYINLLDIFLGFIVWQQVRMKIQLYQEMVMANYIFG</sequence>
<proteinExistence type="predicted"/>
<dbReference type="AlphaFoldDB" id="A0A8S1RBK9"/>
<evidence type="ECO:0000313" key="2">
    <source>
        <dbReference type="EMBL" id="CAD8124055.1"/>
    </source>
</evidence>
<organism evidence="2 3">
    <name type="scientific">Paramecium sonneborni</name>
    <dbReference type="NCBI Taxonomy" id="65129"/>
    <lineage>
        <taxon>Eukaryota</taxon>
        <taxon>Sar</taxon>
        <taxon>Alveolata</taxon>
        <taxon>Ciliophora</taxon>
        <taxon>Intramacronucleata</taxon>
        <taxon>Oligohymenophorea</taxon>
        <taxon>Peniculida</taxon>
        <taxon>Parameciidae</taxon>
        <taxon>Paramecium</taxon>
    </lineage>
</organism>
<dbReference type="EMBL" id="CAJJDN010000148">
    <property type="protein sequence ID" value="CAD8124055.1"/>
    <property type="molecule type" value="Genomic_DNA"/>
</dbReference>
<evidence type="ECO:0000256" key="1">
    <source>
        <dbReference type="SAM" id="Phobius"/>
    </source>
</evidence>
<gene>
    <name evidence="2" type="ORF">PSON_ATCC_30995.1.T1480154</name>
</gene>
<comment type="caution">
    <text evidence="2">The sequence shown here is derived from an EMBL/GenBank/DDBJ whole genome shotgun (WGS) entry which is preliminary data.</text>
</comment>
<evidence type="ECO:0008006" key="4">
    <source>
        <dbReference type="Google" id="ProtNLM"/>
    </source>
</evidence>
<accession>A0A8S1RBK9</accession>
<keyword evidence="1" id="KW-0472">Membrane</keyword>
<name>A0A8S1RBK9_9CILI</name>
<evidence type="ECO:0000313" key="3">
    <source>
        <dbReference type="Proteomes" id="UP000692954"/>
    </source>
</evidence>
<keyword evidence="1" id="KW-1133">Transmembrane helix</keyword>
<reference evidence="2" key="1">
    <citation type="submission" date="2021-01" db="EMBL/GenBank/DDBJ databases">
        <authorList>
            <consortium name="Genoscope - CEA"/>
            <person name="William W."/>
        </authorList>
    </citation>
    <scope>NUCLEOTIDE SEQUENCE</scope>
</reference>
<dbReference type="Proteomes" id="UP000692954">
    <property type="component" value="Unassembled WGS sequence"/>
</dbReference>